<evidence type="ECO:0000256" key="3">
    <source>
        <dbReference type="ARBA" id="ARBA00022729"/>
    </source>
</evidence>
<dbReference type="GO" id="GO:0005886">
    <property type="term" value="C:plasma membrane"/>
    <property type="evidence" value="ECO:0007669"/>
    <property type="project" value="TreeGrafter"/>
</dbReference>
<evidence type="ECO:0000256" key="1">
    <source>
        <dbReference type="ARBA" id="ARBA00004196"/>
    </source>
</evidence>
<evidence type="ECO:0000256" key="5">
    <source>
        <dbReference type="SAM" id="Phobius"/>
    </source>
</evidence>
<keyword evidence="3" id="KW-0732">Signal</keyword>
<dbReference type="InterPro" id="IPR014756">
    <property type="entry name" value="Ig_E-set"/>
</dbReference>
<dbReference type="SUPFAM" id="SSF81296">
    <property type="entry name" value="E set domains"/>
    <property type="match status" value="1"/>
</dbReference>
<organism evidence="7 8">
    <name type="scientific">Gordonia soli NBRC 108243</name>
    <dbReference type="NCBI Taxonomy" id="1223545"/>
    <lineage>
        <taxon>Bacteria</taxon>
        <taxon>Bacillati</taxon>
        <taxon>Actinomycetota</taxon>
        <taxon>Actinomycetes</taxon>
        <taxon>Mycobacteriales</taxon>
        <taxon>Gordoniaceae</taxon>
        <taxon>Gordonia</taxon>
    </lineage>
</organism>
<dbReference type="GO" id="GO:0042597">
    <property type="term" value="C:periplasmic space"/>
    <property type="evidence" value="ECO:0007669"/>
    <property type="project" value="InterPro"/>
</dbReference>
<sequence>MRSRRIAGTALLGAILVAILGSWTAPMAAAHSRPESSVPADGARVEAGPQQVSITFNESLQKSFAVLNVVGPDDRYWQDGDPIVEGPTIRAALRPLGPAGTYKINYRVTSADGHPVEGQRTFELTTAGTGTPGPAVADAQESDESGVPLWPFIVGAVVVLGGGLGVVLWVTRRSPGRS</sequence>
<keyword evidence="5" id="KW-0812">Transmembrane</keyword>
<keyword evidence="4" id="KW-0186">Copper</keyword>
<reference evidence="7 8" key="1">
    <citation type="submission" date="2013-01" db="EMBL/GenBank/DDBJ databases">
        <title>Whole genome shotgun sequence of Gordonia soli NBRC 108243.</title>
        <authorList>
            <person name="Isaki-Nakamura S."/>
            <person name="Hosoyama A."/>
            <person name="Tsuchikane K."/>
            <person name="Ando Y."/>
            <person name="Baba S."/>
            <person name="Ohji S."/>
            <person name="Hamada M."/>
            <person name="Tamura T."/>
            <person name="Yamazoe A."/>
            <person name="Yamazaki S."/>
            <person name="Fujita N."/>
        </authorList>
    </citation>
    <scope>NUCLEOTIDE SEQUENCE [LARGE SCALE GENOMIC DNA]</scope>
    <source>
        <strain evidence="7 8">NBRC 108243</strain>
    </source>
</reference>
<dbReference type="eggNOG" id="COG2372">
    <property type="taxonomic scope" value="Bacteria"/>
</dbReference>
<dbReference type="Proteomes" id="UP000011666">
    <property type="component" value="Unassembled WGS sequence"/>
</dbReference>
<dbReference type="Pfam" id="PF04234">
    <property type="entry name" value="CopC"/>
    <property type="match status" value="1"/>
</dbReference>
<feature type="domain" description="CopC" evidence="6">
    <location>
        <begin position="31"/>
        <end position="123"/>
    </location>
</feature>
<dbReference type="InterPro" id="IPR007348">
    <property type="entry name" value="CopC_dom"/>
</dbReference>
<name>M0QIM0_9ACTN</name>
<dbReference type="InterPro" id="IPR032694">
    <property type="entry name" value="CopC/D"/>
</dbReference>
<protein>
    <submittedName>
        <fullName evidence="7">Putative copper resistance protein</fullName>
    </submittedName>
</protein>
<evidence type="ECO:0000259" key="6">
    <source>
        <dbReference type="Pfam" id="PF04234"/>
    </source>
</evidence>
<dbReference type="GO" id="GO:0006825">
    <property type="term" value="P:copper ion transport"/>
    <property type="evidence" value="ECO:0007669"/>
    <property type="project" value="InterPro"/>
</dbReference>
<evidence type="ECO:0000256" key="4">
    <source>
        <dbReference type="ARBA" id="ARBA00023008"/>
    </source>
</evidence>
<dbReference type="EMBL" id="BANX01000015">
    <property type="protein sequence ID" value="GAC68378.1"/>
    <property type="molecule type" value="Genomic_DNA"/>
</dbReference>
<evidence type="ECO:0000313" key="8">
    <source>
        <dbReference type="Proteomes" id="UP000011666"/>
    </source>
</evidence>
<dbReference type="InterPro" id="IPR014755">
    <property type="entry name" value="Cu-Rt/internalin_Ig-like"/>
</dbReference>
<keyword evidence="5" id="KW-0472">Membrane</keyword>
<keyword evidence="5" id="KW-1133">Transmembrane helix</keyword>
<dbReference type="STRING" id="1223545.GS4_15_00270"/>
<dbReference type="OrthoDB" id="5242236at2"/>
<keyword evidence="8" id="KW-1185">Reference proteome</keyword>
<proteinExistence type="predicted"/>
<accession>M0QIM0</accession>
<feature type="transmembrane region" description="Helical" evidence="5">
    <location>
        <begin position="149"/>
        <end position="170"/>
    </location>
</feature>
<keyword evidence="2" id="KW-0479">Metal-binding</keyword>
<dbReference type="PANTHER" id="PTHR34820">
    <property type="entry name" value="INNER MEMBRANE PROTEIN YEBZ"/>
    <property type="match status" value="1"/>
</dbReference>
<evidence type="ECO:0000256" key="2">
    <source>
        <dbReference type="ARBA" id="ARBA00022723"/>
    </source>
</evidence>
<comment type="subcellular location">
    <subcellularLocation>
        <location evidence="1">Cell envelope</location>
    </subcellularLocation>
</comment>
<dbReference type="PANTHER" id="PTHR34820:SF4">
    <property type="entry name" value="INNER MEMBRANE PROTEIN YEBZ"/>
    <property type="match status" value="1"/>
</dbReference>
<evidence type="ECO:0000313" key="7">
    <source>
        <dbReference type="EMBL" id="GAC68378.1"/>
    </source>
</evidence>
<dbReference type="AlphaFoldDB" id="M0QIM0"/>
<dbReference type="GO" id="GO:0046688">
    <property type="term" value="P:response to copper ion"/>
    <property type="evidence" value="ECO:0007669"/>
    <property type="project" value="InterPro"/>
</dbReference>
<dbReference type="Gene3D" id="2.60.40.1220">
    <property type="match status" value="1"/>
</dbReference>
<dbReference type="GO" id="GO:0005507">
    <property type="term" value="F:copper ion binding"/>
    <property type="evidence" value="ECO:0007669"/>
    <property type="project" value="InterPro"/>
</dbReference>
<gene>
    <name evidence="7" type="ORF">GS4_15_00270</name>
</gene>
<dbReference type="GO" id="GO:0030313">
    <property type="term" value="C:cell envelope"/>
    <property type="evidence" value="ECO:0007669"/>
    <property type="project" value="UniProtKB-SubCell"/>
</dbReference>
<comment type="caution">
    <text evidence="7">The sequence shown here is derived from an EMBL/GenBank/DDBJ whole genome shotgun (WGS) entry which is preliminary data.</text>
</comment>
<dbReference type="RefSeq" id="WP_007620488.1">
    <property type="nucleotide sequence ID" value="NZ_BANX01000015.1"/>
</dbReference>